<name>A0A1M7PBP8_9ACTN</name>
<evidence type="ECO:0000256" key="1">
    <source>
        <dbReference type="SAM" id="MobiDB-lite"/>
    </source>
</evidence>
<gene>
    <name evidence="3" type="ORF">SAMN05443668_103174</name>
</gene>
<evidence type="ECO:0000313" key="3">
    <source>
        <dbReference type="EMBL" id="SHN14295.1"/>
    </source>
</evidence>
<evidence type="ECO:0000313" key="4">
    <source>
        <dbReference type="Proteomes" id="UP000184440"/>
    </source>
</evidence>
<feature type="compositionally biased region" description="Low complexity" evidence="1">
    <location>
        <begin position="94"/>
        <end position="117"/>
    </location>
</feature>
<feature type="compositionally biased region" description="Low complexity" evidence="1">
    <location>
        <begin position="1"/>
        <end position="22"/>
    </location>
</feature>
<keyword evidence="2" id="KW-0472">Membrane</keyword>
<proteinExistence type="predicted"/>
<feature type="region of interest" description="Disordered" evidence="1">
    <location>
        <begin position="1"/>
        <end position="60"/>
    </location>
</feature>
<dbReference type="EMBL" id="FRCS01000003">
    <property type="protein sequence ID" value="SHN14295.1"/>
    <property type="molecule type" value="Genomic_DNA"/>
</dbReference>
<organism evidence="3 4">
    <name type="scientific">Cryptosporangium aurantiacum</name>
    <dbReference type="NCBI Taxonomy" id="134849"/>
    <lineage>
        <taxon>Bacteria</taxon>
        <taxon>Bacillati</taxon>
        <taxon>Actinomycetota</taxon>
        <taxon>Actinomycetes</taxon>
        <taxon>Cryptosporangiales</taxon>
        <taxon>Cryptosporangiaceae</taxon>
        <taxon>Cryptosporangium</taxon>
    </lineage>
</organism>
<keyword evidence="2" id="KW-1133">Transmembrane helix</keyword>
<dbReference type="STRING" id="134849.SAMN05443668_103174"/>
<sequence>MSLPVEAATSALALTEAGSLTGSPDGPGTDETLRHGGLPDRRPAAKPDRHADADPTPEPGPGRVVLILAVLIVAAGVPLLIAMNRLTGPTSRDTPAQPSSRSAATATASAPSPTPSRTRVEIARECLLGSWTVTDYGKVVLGADKRGYVAEGGGGGTYTFRRDGTASENHPADRPALTAAGGSRYAVTLTGANTYRYGIRIDRGSLLLDLTRTSGNLRLRITRNGALHQQFPVPAGSDDAIEQFTCAGNRLIFDGIVDTVLTRTTT</sequence>
<dbReference type="AlphaFoldDB" id="A0A1M7PBP8"/>
<protein>
    <submittedName>
        <fullName evidence="3">Uncharacterized protein</fullName>
    </submittedName>
</protein>
<reference evidence="3 4" key="1">
    <citation type="submission" date="2016-11" db="EMBL/GenBank/DDBJ databases">
        <authorList>
            <person name="Jaros S."/>
            <person name="Januszkiewicz K."/>
            <person name="Wedrychowicz H."/>
        </authorList>
    </citation>
    <scope>NUCLEOTIDE SEQUENCE [LARGE SCALE GENOMIC DNA]</scope>
    <source>
        <strain evidence="3 4">DSM 46144</strain>
    </source>
</reference>
<dbReference type="Proteomes" id="UP000184440">
    <property type="component" value="Unassembled WGS sequence"/>
</dbReference>
<feature type="transmembrane region" description="Helical" evidence="2">
    <location>
        <begin position="64"/>
        <end position="82"/>
    </location>
</feature>
<accession>A0A1M7PBP8</accession>
<keyword evidence="4" id="KW-1185">Reference proteome</keyword>
<feature type="compositionally biased region" description="Basic and acidic residues" evidence="1">
    <location>
        <begin position="31"/>
        <end position="53"/>
    </location>
</feature>
<feature type="region of interest" description="Disordered" evidence="1">
    <location>
        <begin position="88"/>
        <end position="118"/>
    </location>
</feature>
<evidence type="ECO:0000256" key="2">
    <source>
        <dbReference type="SAM" id="Phobius"/>
    </source>
</evidence>
<keyword evidence="2" id="KW-0812">Transmembrane</keyword>